<dbReference type="Proteomes" id="UP000235145">
    <property type="component" value="Unassembled WGS sequence"/>
</dbReference>
<dbReference type="GO" id="GO:0003676">
    <property type="term" value="F:nucleic acid binding"/>
    <property type="evidence" value="ECO:0007669"/>
    <property type="project" value="InterPro"/>
</dbReference>
<evidence type="ECO:0000256" key="1">
    <source>
        <dbReference type="SAM" id="Coils"/>
    </source>
</evidence>
<sequence>MAFGSPPQVILGDVDLSFSKFNLEDIKINIIILSTTTPTVTTSSLTIRSILEKEKLSGPNFLNWFRQLRIVLKLEKLDYVLDEPIPEELPANAPKESKDALVKHVNDSTKAMQEGFETLNAFIGFKMAERSFVSEHVLKMKAYVEQLTCLGFPFGDKLATNSFNQFLINFTMNDWERSINELRNMIKNVEANIKMSGKNQVLMIREGQISKKKTGNNTGNSPSTNPTPKTKPTPDDDCFHYNENGHWKRNCPKYLEELKNIKANQVGTLGIYVIELHAFRTNSWVFNTGSGTNICNDLHGLRNVRELRDGNLELHVGNVNHVVVKAIGQYHLLLPNGLNVILNN</sequence>
<dbReference type="EMBL" id="NBSK02000008">
    <property type="protein sequence ID" value="KAJ0192103.1"/>
    <property type="molecule type" value="Genomic_DNA"/>
</dbReference>
<feature type="region of interest" description="Disordered" evidence="2">
    <location>
        <begin position="209"/>
        <end position="237"/>
    </location>
</feature>
<comment type="caution">
    <text evidence="3">The sequence shown here is derived from an EMBL/GenBank/DDBJ whole genome shotgun (WGS) entry which is preliminary data.</text>
</comment>
<accession>A0A9R1URE2</accession>
<gene>
    <name evidence="3" type="ORF">LSAT_V11C800449100</name>
</gene>
<organism evidence="3 4">
    <name type="scientific">Lactuca sativa</name>
    <name type="common">Garden lettuce</name>
    <dbReference type="NCBI Taxonomy" id="4236"/>
    <lineage>
        <taxon>Eukaryota</taxon>
        <taxon>Viridiplantae</taxon>
        <taxon>Streptophyta</taxon>
        <taxon>Embryophyta</taxon>
        <taxon>Tracheophyta</taxon>
        <taxon>Spermatophyta</taxon>
        <taxon>Magnoliopsida</taxon>
        <taxon>eudicotyledons</taxon>
        <taxon>Gunneridae</taxon>
        <taxon>Pentapetalae</taxon>
        <taxon>asterids</taxon>
        <taxon>campanulids</taxon>
        <taxon>Asterales</taxon>
        <taxon>Asteraceae</taxon>
        <taxon>Cichorioideae</taxon>
        <taxon>Cichorieae</taxon>
        <taxon>Lactucinae</taxon>
        <taxon>Lactuca</taxon>
    </lineage>
</organism>
<feature type="coiled-coil region" evidence="1">
    <location>
        <begin position="172"/>
        <end position="199"/>
    </location>
</feature>
<reference evidence="3 4" key="1">
    <citation type="journal article" date="2017" name="Nat. Commun.">
        <title>Genome assembly with in vitro proximity ligation data and whole-genome triplication in lettuce.</title>
        <authorList>
            <person name="Reyes-Chin-Wo S."/>
            <person name="Wang Z."/>
            <person name="Yang X."/>
            <person name="Kozik A."/>
            <person name="Arikit S."/>
            <person name="Song C."/>
            <person name="Xia L."/>
            <person name="Froenicke L."/>
            <person name="Lavelle D.O."/>
            <person name="Truco M.J."/>
            <person name="Xia R."/>
            <person name="Zhu S."/>
            <person name="Xu C."/>
            <person name="Xu H."/>
            <person name="Xu X."/>
            <person name="Cox K."/>
            <person name="Korf I."/>
            <person name="Meyers B.C."/>
            <person name="Michelmore R.W."/>
        </authorList>
    </citation>
    <scope>NUCLEOTIDE SEQUENCE [LARGE SCALE GENOMIC DNA]</scope>
    <source>
        <strain evidence="4">cv. Salinas</strain>
        <tissue evidence="3">Seedlings</tissue>
    </source>
</reference>
<protein>
    <submittedName>
        <fullName evidence="3">Uncharacterized protein</fullName>
    </submittedName>
</protein>
<keyword evidence="4" id="KW-1185">Reference proteome</keyword>
<name>A0A9R1URE2_LACSA</name>
<evidence type="ECO:0000313" key="3">
    <source>
        <dbReference type="EMBL" id="KAJ0192103.1"/>
    </source>
</evidence>
<dbReference type="SUPFAM" id="SSF57756">
    <property type="entry name" value="Retrovirus zinc finger-like domains"/>
    <property type="match status" value="1"/>
</dbReference>
<dbReference type="GO" id="GO:0008270">
    <property type="term" value="F:zinc ion binding"/>
    <property type="evidence" value="ECO:0007669"/>
    <property type="project" value="InterPro"/>
</dbReference>
<dbReference type="InterPro" id="IPR036875">
    <property type="entry name" value="Znf_CCHC_sf"/>
</dbReference>
<dbReference type="AlphaFoldDB" id="A0A9R1URE2"/>
<dbReference type="Gene3D" id="4.10.60.10">
    <property type="entry name" value="Zinc finger, CCHC-type"/>
    <property type="match status" value="1"/>
</dbReference>
<keyword evidence="1" id="KW-0175">Coiled coil</keyword>
<evidence type="ECO:0000313" key="4">
    <source>
        <dbReference type="Proteomes" id="UP000235145"/>
    </source>
</evidence>
<feature type="compositionally biased region" description="Low complexity" evidence="2">
    <location>
        <begin position="215"/>
        <end position="230"/>
    </location>
</feature>
<proteinExistence type="predicted"/>
<evidence type="ECO:0000256" key="2">
    <source>
        <dbReference type="SAM" id="MobiDB-lite"/>
    </source>
</evidence>